<accession>B0PGL2</accession>
<organism evidence="1 2">
    <name type="scientific">Anaerotruncus colihominis DSM 17241</name>
    <dbReference type="NCBI Taxonomy" id="445972"/>
    <lineage>
        <taxon>Bacteria</taxon>
        <taxon>Bacillati</taxon>
        <taxon>Bacillota</taxon>
        <taxon>Clostridia</taxon>
        <taxon>Eubacteriales</taxon>
        <taxon>Oscillospiraceae</taxon>
        <taxon>Anaerotruncus</taxon>
    </lineage>
</organism>
<sequence length="83" mass="9100">MRLQNGGLVPAGFRFCVPLAVSPEQSALDEAGRFQKMLKSLMTPGSKAGNISVFPRSIERKKNVLPKVLKLLTIEGGRYADIR</sequence>
<keyword evidence="2" id="KW-1185">Reference proteome</keyword>
<protein>
    <submittedName>
        <fullName evidence="1">Uncharacterized protein</fullName>
    </submittedName>
</protein>
<dbReference type="Proteomes" id="UP000003803">
    <property type="component" value="Unassembled WGS sequence"/>
</dbReference>
<name>B0PGL2_9FIRM</name>
<proteinExistence type="predicted"/>
<dbReference type="HOGENOM" id="CLU_2535255_0_0_9"/>
<evidence type="ECO:0000313" key="1">
    <source>
        <dbReference type="EMBL" id="EDS09391.1"/>
    </source>
</evidence>
<reference evidence="1" key="1">
    <citation type="submission" date="2007-11" db="EMBL/GenBank/DDBJ databases">
        <authorList>
            <person name="Fulton L."/>
            <person name="Clifton S."/>
            <person name="Fulton B."/>
            <person name="Xu J."/>
            <person name="Minx P."/>
            <person name="Pepin K.H."/>
            <person name="Johnson M."/>
            <person name="Thiruvilangam P."/>
            <person name="Bhonagiri V."/>
            <person name="Nash W.E."/>
            <person name="Mardis E.R."/>
            <person name="Wilson R.K."/>
        </authorList>
    </citation>
    <scope>NUCLEOTIDE SEQUENCE [LARGE SCALE GENOMIC DNA]</scope>
    <source>
        <strain evidence="1">DSM 17241</strain>
    </source>
</reference>
<comment type="caution">
    <text evidence="1">The sequence shown here is derived from an EMBL/GenBank/DDBJ whole genome shotgun (WGS) entry which is preliminary data.</text>
</comment>
<evidence type="ECO:0000313" key="2">
    <source>
        <dbReference type="Proteomes" id="UP000003803"/>
    </source>
</evidence>
<dbReference type="AlphaFoldDB" id="B0PGL2"/>
<dbReference type="EMBL" id="ABGD02000030">
    <property type="protein sequence ID" value="EDS09391.1"/>
    <property type="molecule type" value="Genomic_DNA"/>
</dbReference>
<reference evidence="1" key="2">
    <citation type="submission" date="2013-09" db="EMBL/GenBank/DDBJ databases">
        <title>Draft genome sequence of Anaerotruncus colihominis(DSM 17241).</title>
        <authorList>
            <person name="Sudarsanam P."/>
            <person name="Ley R."/>
            <person name="Guruge J."/>
            <person name="Turnbaugh P.J."/>
            <person name="Mahowald M."/>
            <person name="Liep D."/>
            <person name="Gordon J."/>
        </authorList>
    </citation>
    <scope>NUCLEOTIDE SEQUENCE</scope>
    <source>
        <strain evidence="1">DSM 17241</strain>
    </source>
</reference>
<gene>
    <name evidence="1" type="ORF">ANACOL_04165</name>
</gene>